<gene>
    <name evidence="1" type="ORF">CG716_01785</name>
</gene>
<reference evidence="1 2" key="1">
    <citation type="submission" date="2017-07" db="EMBL/GenBank/DDBJ databases">
        <title>The new phylogeny of genus Mycobacterium.</title>
        <authorList>
            <person name="Tortoli E."/>
            <person name="Trovato A."/>
            <person name="Cirillo D.M."/>
        </authorList>
    </citation>
    <scope>NUCLEOTIDE SEQUENCE [LARGE SCALE GENOMIC DNA]</scope>
    <source>
        <strain evidence="1 2">ATCC 33027</strain>
    </source>
</reference>
<dbReference type="Proteomes" id="UP000216063">
    <property type="component" value="Unassembled WGS sequence"/>
</dbReference>
<comment type="caution">
    <text evidence="1">The sequence shown here is derived from an EMBL/GenBank/DDBJ whole genome shotgun (WGS) entry which is preliminary data.</text>
</comment>
<sequence>MLADTVVAVAAGVARNPGWLAAPPLVEEGDAVLSDGLLDAGDAGLLAWADDDESPRPVVSA</sequence>
<evidence type="ECO:0000313" key="2">
    <source>
        <dbReference type="Proteomes" id="UP000216063"/>
    </source>
</evidence>
<protein>
    <submittedName>
        <fullName evidence="1">Uncharacterized protein</fullName>
    </submittedName>
</protein>
<evidence type="ECO:0000313" key="1">
    <source>
        <dbReference type="EMBL" id="OYN82952.1"/>
    </source>
</evidence>
<organism evidence="1 2">
    <name type="scientific">Mycolicibacterium sphagni</name>
    <dbReference type="NCBI Taxonomy" id="1786"/>
    <lineage>
        <taxon>Bacteria</taxon>
        <taxon>Bacillati</taxon>
        <taxon>Actinomycetota</taxon>
        <taxon>Actinomycetes</taxon>
        <taxon>Mycobacteriales</taxon>
        <taxon>Mycobacteriaceae</taxon>
        <taxon>Mycolicibacterium</taxon>
    </lineage>
</organism>
<proteinExistence type="predicted"/>
<dbReference type="EMBL" id="NOZR01000001">
    <property type="protein sequence ID" value="OYN82952.1"/>
    <property type="molecule type" value="Genomic_DNA"/>
</dbReference>
<dbReference type="RefSeq" id="WP_094475795.1">
    <property type="nucleotide sequence ID" value="NZ_JACKSC010000388.1"/>
</dbReference>
<dbReference type="AlphaFoldDB" id="A0A255E0Q1"/>
<accession>A0A255E0Q1</accession>
<keyword evidence="2" id="KW-1185">Reference proteome</keyword>
<name>A0A255E0Q1_9MYCO</name>